<organism evidence="3 4">
    <name type="scientific">Halalkalibacter okhensis</name>
    <dbReference type="NCBI Taxonomy" id="333138"/>
    <lineage>
        <taxon>Bacteria</taxon>
        <taxon>Bacillati</taxon>
        <taxon>Bacillota</taxon>
        <taxon>Bacilli</taxon>
        <taxon>Bacillales</taxon>
        <taxon>Bacillaceae</taxon>
        <taxon>Halalkalibacter</taxon>
    </lineage>
</organism>
<evidence type="ECO:0000256" key="2">
    <source>
        <dbReference type="SAM" id="Phobius"/>
    </source>
</evidence>
<evidence type="ECO:0000256" key="1">
    <source>
        <dbReference type="SAM" id="Coils"/>
    </source>
</evidence>
<accession>A0A0B0IE18</accession>
<proteinExistence type="predicted"/>
<sequence length="178" mass="20095">MKSKKAAYIIVYSLMAIFGVVIAINWYSVSQNEEAIEDSIEEEEAVEVITVGHEEEVDETDQSNDDSPKIEGETGEIIKAVHGELNQLVGWNGYIGFSWGKNENNLNGIIDELQVMLDIETNEALRNDAKRTIEAIERALDANNVEEVRLAHKIMHDLDYYVNGRTGDGKRYGVTEYR</sequence>
<evidence type="ECO:0000313" key="3">
    <source>
        <dbReference type="EMBL" id="KHF39560.1"/>
    </source>
</evidence>
<protein>
    <submittedName>
        <fullName evidence="3">Uncharacterized protein</fullName>
    </submittedName>
</protein>
<feature type="coiled-coil region" evidence="1">
    <location>
        <begin position="119"/>
        <end position="146"/>
    </location>
</feature>
<dbReference type="RefSeq" id="WP_034630056.1">
    <property type="nucleotide sequence ID" value="NZ_JRJU01000017.1"/>
</dbReference>
<feature type="transmembrane region" description="Helical" evidence="2">
    <location>
        <begin position="7"/>
        <end position="27"/>
    </location>
</feature>
<dbReference type="STRING" id="333138.LQ50_14010"/>
<name>A0A0B0IE18_9BACI</name>
<keyword evidence="2" id="KW-1133">Transmembrane helix</keyword>
<gene>
    <name evidence="3" type="ORF">LQ50_14010</name>
</gene>
<dbReference type="AlphaFoldDB" id="A0A0B0IE18"/>
<evidence type="ECO:0000313" key="4">
    <source>
        <dbReference type="Proteomes" id="UP000030832"/>
    </source>
</evidence>
<keyword evidence="2" id="KW-0812">Transmembrane</keyword>
<comment type="caution">
    <text evidence="3">The sequence shown here is derived from an EMBL/GenBank/DDBJ whole genome shotgun (WGS) entry which is preliminary data.</text>
</comment>
<keyword evidence="2" id="KW-0472">Membrane</keyword>
<dbReference type="Proteomes" id="UP000030832">
    <property type="component" value="Unassembled WGS sequence"/>
</dbReference>
<reference evidence="3 4" key="1">
    <citation type="submission" date="2014-09" db="EMBL/GenBank/DDBJ databases">
        <title>Genome sequencing and annotation of Bacillus Okhensis strain Kh10-101T.</title>
        <authorList>
            <person name="Prakash J.S."/>
        </authorList>
    </citation>
    <scope>NUCLEOTIDE SEQUENCE [LARGE SCALE GENOMIC DNA]</scope>
    <source>
        <strain evidence="4">Kh10-101T</strain>
    </source>
</reference>
<keyword evidence="4" id="KW-1185">Reference proteome</keyword>
<keyword evidence="1" id="KW-0175">Coiled coil</keyword>
<dbReference type="OrthoDB" id="2087420at2"/>
<dbReference type="EMBL" id="JRJU01000017">
    <property type="protein sequence ID" value="KHF39560.1"/>
    <property type="molecule type" value="Genomic_DNA"/>
</dbReference>